<sequence length="314" mass="35779">MALPQSPFQEEKLTDKQIMMAEEQLNPDDEGLDRPFRFIVTGKYLAVRYEDNSFTLHRDYHGHGSLFYLSDDEIHIIRDRAYVGQLNGHPSDEDNVFHICRGSQYLSREGRWTDNIDEALDVQIDPADPYRTDSADSAPIISLPEPIINPAHPVSADGIDLYHPDKQFALYPVTRDGLWYGDASNFNGKLIFGGNPYSAGMPFQLSVHEGRTRIRANDGMYLTVLMEDDLVPYLKEECRQHSRVSSCAHCSTWYNLGFRSEPDDCLALIPRGLPSMFVLYDGAFYYSMNVLKASYAETERVKHIEEASLFQFVG</sequence>
<dbReference type="AlphaFoldDB" id="A0A9P3BT64"/>
<dbReference type="GeneID" id="66933868"/>
<reference evidence="1 2" key="1">
    <citation type="submission" date="2021-02" db="EMBL/GenBank/DDBJ databases">
        <title>Pan-genome distribution and transcriptional activeness of fungal secondary metabolism genes in Aspergillus section Fumigati.</title>
        <authorList>
            <person name="Takahashi H."/>
            <person name="Umemura M."/>
            <person name="Ninomiya A."/>
            <person name="Kusuya Y."/>
            <person name="Urayama S."/>
            <person name="Shimizu M."/>
            <person name="Watanabe A."/>
            <person name="Kamei K."/>
            <person name="Yaguchi T."/>
            <person name="Hagiwara D."/>
        </authorList>
    </citation>
    <scope>NUCLEOTIDE SEQUENCE [LARGE SCALE GENOMIC DNA]</scope>
    <source>
        <strain evidence="1 2">IFM 47045</strain>
    </source>
</reference>
<protein>
    <submittedName>
        <fullName evidence="1">Uncharacterized protein</fullName>
    </submittedName>
</protein>
<keyword evidence="2" id="KW-1185">Reference proteome</keyword>
<accession>A0A9P3BT64</accession>
<comment type="caution">
    <text evidence="1">The sequence shown here is derived from an EMBL/GenBank/DDBJ whole genome shotgun (WGS) entry which is preliminary data.</text>
</comment>
<evidence type="ECO:0000313" key="2">
    <source>
        <dbReference type="Proteomes" id="UP000710440"/>
    </source>
</evidence>
<dbReference type="RefSeq" id="XP_043125031.1">
    <property type="nucleotide sequence ID" value="XM_043269096.1"/>
</dbReference>
<organism evidence="1 2">
    <name type="scientific">Aspergillus viridinutans</name>
    <dbReference type="NCBI Taxonomy" id="75553"/>
    <lineage>
        <taxon>Eukaryota</taxon>
        <taxon>Fungi</taxon>
        <taxon>Dikarya</taxon>
        <taxon>Ascomycota</taxon>
        <taxon>Pezizomycotina</taxon>
        <taxon>Eurotiomycetes</taxon>
        <taxon>Eurotiomycetidae</taxon>
        <taxon>Eurotiales</taxon>
        <taxon>Aspergillaceae</taxon>
        <taxon>Aspergillus</taxon>
        <taxon>Aspergillus subgen. Fumigati</taxon>
    </lineage>
</organism>
<evidence type="ECO:0000313" key="1">
    <source>
        <dbReference type="EMBL" id="GIK01845.1"/>
    </source>
</evidence>
<dbReference type="EMBL" id="BOPL01000003">
    <property type="protein sequence ID" value="GIK01845.1"/>
    <property type="molecule type" value="Genomic_DNA"/>
</dbReference>
<dbReference type="Proteomes" id="UP000710440">
    <property type="component" value="Unassembled WGS sequence"/>
</dbReference>
<dbReference type="OrthoDB" id="4215089at2759"/>
<name>A0A9P3BT64_ASPVI</name>
<gene>
    <name evidence="1" type="ORF">Aspvir_005886</name>
</gene>
<proteinExistence type="predicted"/>